<dbReference type="Proteomes" id="UP000655759">
    <property type="component" value="Unassembled WGS sequence"/>
</dbReference>
<dbReference type="InterPro" id="IPR036388">
    <property type="entry name" value="WH-like_DNA-bd_sf"/>
</dbReference>
<dbReference type="RefSeq" id="WP_205097697.1">
    <property type="nucleotide sequence ID" value="NZ_CAJNAQ010000002.1"/>
</dbReference>
<accession>A0A812EYB6</accession>
<gene>
    <name evidence="1" type="ORF">NUZ5A_20094</name>
</gene>
<dbReference type="AlphaFoldDB" id="A0A812EYB6"/>
<dbReference type="EMBL" id="CAJNAQ010000002">
    <property type="protein sequence ID" value="CAE6486103.1"/>
    <property type="molecule type" value="Genomic_DNA"/>
</dbReference>
<sequence>MNMQMFSEQTLQKIREASFYNIHLKRCSAGSKILVLLYPDKKYSQEVIADKTGLTKVHLYIILSRLVEGRLLKLEKDRKFRFYTITQKGRWFAICSKLDLSFLSLCALADAYEMQTRLEKVGLVGFYVFPRFAEIFEGVYSHRNLQFAFEQLKMKKIAVRYVKKSLRIKPEILENLTSSYEKDFEELQKWIAAFKSKKEDLIMCDQNFIQRMQDNKKIFARLA</sequence>
<organism evidence="1 2">
    <name type="scientific">Candidatus Nitrosotenuis uzonensis</name>
    <dbReference type="NCBI Taxonomy" id="1407055"/>
    <lineage>
        <taxon>Archaea</taxon>
        <taxon>Nitrososphaerota</taxon>
        <taxon>Candidatus Nitrosotenuis</taxon>
    </lineage>
</organism>
<proteinExistence type="predicted"/>
<name>A0A812EYB6_9ARCH</name>
<comment type="caution">
    <text evidence="1">The sequence shown here is derived from an EMBL/GenBank/DDBJ whole genome shotgun (WGS) entry which is preliminary data.</text>
</comment>
<protein>
    <submittedName>
        <fullName evidence="1">Uncharacterized protein</fullName>
    </submittedName>
</protein>
<dbReference type="Gene3D" id="1.10.10.10">
    <property type="entry name" value="Winged helix-like DNA-binding domain superfamily/Winged helix DNA-binding domain"/>
    <property type="match status" value="1"/>
</dbReference>
<reference evidence="1" key="1">
    <citation type="submission" date="2021-02" db="EMBL/GenBank/DDBJ databases">
        <authorList>
            <person name="Han P."/>
        </authorList>
    </citation>
    <scope>NUCLEOTIDE SEQUENCE</scope>
    <source>
        <strain evidence="1">Candidatus Nitrosotenuis uzonensis 5A</strain>
    </source>
</reference>
<dbReference type="SUPFAM" id="SSF46785">
    <property type="entry name" value="Winged helix' DNA-binding domain"/>
    <property type="match status" value="1"/>
</dbReference>
<dbReference type="InterPro" id="IPR036390">
    <property type="entry name" value="WH_DNA-bd_sf"/>
</dbReference>
<evidence type="ECO:0000313" key="1">
    <source>
        <dbReference type="EMBL" id="CAE6486103.1"/>
    </source>
</evidence>
<evidence type="ECO:0000313" key="2">
    <source>
        <dbReference type="Proteomes" id="UP000655759"/>
    </source>
</evidence>